<reference evidence="1 2" key="1">
    <citation type="submission" date="2021-03" db="EMBL/GenBank/DDBJ databases">
        <title>Genomic Encyclopedia of Type Strains, Phase IV (KMG-IV): sequencing the most valuable type-strain genomes for metagenomic binning, comparative biology and taxonomic classification.</title>
        <authorList>
            <person name="Goeker M."/>
        </authorList>
    </citation>
    <scope>NUCLEOTIDE SEQUENCE [LARGE SCALE GENOMIC DNA]</scope>
    <source>
        <strain evidence="1 2">DSM 26048</strain>
    </source>
</reference>
<comment type="caution">
    <text evidence="1">The sequence shown here is derived from an EMBL/GenBank/DDBJ whole genome shotgun (WGS) entry which is preliminary data.</text>
</comment>
<proteinExistence type="predicted"/>
<dbReference type="EMBL" id="JAGGLB010000019">
    <property type="protein sequence ID" value="MBP1993485.1"/>
    <property type="molecule type" value="Genomic_DNA"/>
</dbReference>
<keyword evidence="2" id="KW-1185">Reference proteome</keyword>
<sequence>MLDFTFEIVGESAINTRILYASEWFTFNIYRKDDVWTLHPFEGILIQNKDMCRLVIADLLKNKYFHVMCAKENILLSELQTSINLQAEPEEIPWIPPRERQIIDHNPFADMQSFIENHSIEDIVELEKQYILNKMSFYKQILESMFMEGYGPTDDDFKRIQSIVAVWSKAYDQLNAPFDQDSSEGSQRRW</sequence>
<accession>A0ABS4J0Y6</accession>
<protein>
    <submittedName>
        <fullName evidence="1">Uncharacterized protein</fullName>
    </submittedName>
</protein>
<name>A0ABS4J0Y6_9BACL</name>
<dbReference type="Proteomes" id="UP001519287">
    <property type="component" value="Unassembled WGS sequence"/>
</dbReference>
<organism evidence="1 2">
    <name type="scientific">Paenibacillus eucommiae</name>
    <dbReference type="NCBI Taxonomy" id="1355755"/>
    <lineage>
        <taxon>Bacteria</taxon>
        <taxon>Bacillati</taxon>
        <taxon>Bacillota</taxon>
        <taxon>Bacilli</taxon>
        <taxon>Bacillales</taxon>
        <taxon>Paenibacillaceae</taxon>
        <taxon>Paenibacillus</taxon>
    </lineage>
</organism>
<dbReference type="RefSeq" id="WP_209975364.1">
    <property type="nucleotide sequence ID" value="NZ_JAGGLB010000019.1"/>
</dbReference>
<evidence type="ECO:0000313" key="2">
    <source>
        <dbReference type="Proteomes" id="UP001519287"/>
    </source>
</evidence>
<gene>
    <name evidence="1" type="ORF">J2Z66_005107</name>
</gene>
<evidence type="ECO:0000313" key="1">
    <source>
        <dbReference type="EMBL" id="MBP1993485.1"/>
    </source>
</evidence>